<protein>
    <submittedName>
        <fullName evidence="1">Uncharacterized protein</fullName>
    </submittedName>
</protein>
<gene>
    <name evidence="1" type="ORF">L9F63_025970</name>
</gene>
<name>A0AAD7Z5D2_DIPPU</name>
<dbReference type="Proteomes" id="UP001233999">
    <property type="component" value="Unassembled WGS sequence"/>
</dbReference>
<sequence>GRKVRIILAIYAFHPYVDVHVLRNMHLTVNADYRLNSVLSTSKIILPQLCGTIYRNFSKVSLSWGKMGWGKTGFKM</sequence>
<organism evidence="1 2">
    <name type="scientific">Diploptera punctata</name>
    <name type="common">Pacific beetle cockroach</name>
    <dbReference type="NCBI Taxonomy" id="6984"/>
    <lineage>
        <taxon>Eukaryota</taxon>
        <taxon>Metazoa</taxon>
        <taxon>Ecdysozoa</taxon>
        <taxon>Arthropoda</taxon>
        <taxon>Hexapoda</taxon>
        <taxon>Insecta</taxon>
        <taxon>Pterygota</taxon>
        <taxon>Neoptera</taxon>
        <taxon>Polyneoptera</taxon>
        <taxon>Dictyoptera</taxon>
        <taxon>Blattodea</taxon>
        <taxon>Blaberoidea</taxon>
        <taxon>Blaberidae</taxon>
        <taxon>Diplopterinae</taxon>
        <taxon>Diploptera</taxon>
    </lineage>
</organism>
<dbReference type="AlphaFoldDB" id="A0AAD7Z5D2"/>
<comment type="caution">
    <text evidence="1">The sequence shown here is derived from an EMBL/GenBank/DDBJ whole genome shotgun (WGS) entry which is preliminary data.</text>
</comment>
<evidence type="ECO:0000313" key="2">
    <source>
        <dbReference type="Proteomes" id="UP001233999"/>
    </source>
</evidence>
<dbReference type="EMBL" id="JASPKZ010010384">
    <property type="protein sequence ID" value="KAJ9574384.1"/>
    <property type="molecule type" value="Genomic_DNA"/>
</dbReference>
<feature type="non-terminal residue" evidence="1">
    <location>
        <position position="76"/>
    </location>
</feature>
<reference evidence="1" key="2">
    <citation type="submission" date="2023-05" db="EMBL/GenBank/DDBJ databases">
        <authorList>
            <person name="Fouks B."/>
        </authorList>
    </citation>
    <scope>NUCLEOTIDE SEQUENCE</scope>
    <source>
        <strain evidence="1">Stay&amp;Tobe</strain>
        <tissue evidence="1">Testes</tissue>
    </source>
</reference>
<accession>A0AAD7Z5D2</accession>
<evidence type="ECO:0000313" key="1">
    <source>
        <dbReference type="EMBL" id="KAJ9574384.1"/>
    </source>
</evidence>
<feature type="non-terminal residue" evidence="1">
    <location>
        <position position="1"/>
    </location>
</feature>
<reference evidence="1" key="1">
    <citation type="journal article" date="2023" name="IScience">
        <title>Live-bearing cockroach genome reveals convergent evolutionary mechanisms linked to viviparity in insects and beyond.</title>
        <authorList>
            <person name="Fouks B."/>
            <person name="Harrison M.C."/>
            <person name="Mikhailova A.A."/>
            <person name="Marchal E."/>
            <person name="English S."/>
            <person name="Carruthers M."/>
            <person name="Jennings E.C."/>
            <person name="Chiamaka E.L."/>
            <person name="Frigard R.A."/>
            <person name="Pippel M."/>
            <person name="Attardo G.M."/>
            <person name="Benoit J.B."/>
            <person name="Bornberg-Bauer E."/>
            <person name="Tobe S.S."/>
        </authorList>
    </citation>
    <scope>NUCLEOTIDE SEQUENCE</scope>
    <source>
        <strain evidence="1">Stay&amp;Tobe</strain>
    </source>
</reference>
<keyword evidence="2" id="KW-1185">Reference proteome</keyword>
<proteinExistence type="predicted"/>